<sequence>MASNERYTPKEVEILDDMSRWLSPILRYPEEARRKHLKRDQQGWVRLKDVEEALRNSRHWEHARLFRRMLKWSVYDLGRKAGNPRFLVEEWEGEEYIRAAKKVREDEAPWQAARAPPAPSTATAAQSVPAPQPAMTFGEEKAAQASSPPPPPPPLPPPPPAPPAVPAAVVPAAASRARVYHLPQGFYKSILDFWTTLKEMKQAMAVSRGWRRNVEPLLRCPGRKNPALAGLKDTKLPCGHRVCAKCQQERRKCPKCGKMTWHAAEFWELRSQDDPRTSIQYYSDTASERTMRTTSEAHPASTRALQIPNLAPSVLFLGPAHQALDSSEAPNPAAPDPYRWIRRPAEALDPFTPNSDLDEAENKWAQLPSGRTLQTRYWAFFHFERQTIAKVFCIQHSIIMPSPSVDALEEMSTHVDSSKLCRDEDEAVRDILKIFGYPARPIESRKPRTRWNRP</sequence>
<evidence type="ECO:0000313" key="3">
    <source>
        <dbReference type="EMBL" id="CAL1171195.1"/>
    </source>
</evidence>
<name>A0A9P1GMZ1_9DINO</name>
<protein>
    <submittedName>
        <fullName evidence="2">Uncharacterized protein</fullName>
    </submittedName>
</protein>
<dbReference type="EMBL" id="CAMXCT020006657">
    <property type="protein sequence ID" value="CAL1171195.1"/>
    <property type="molecule type" value="Genomic_DNA"/>
</dbReference>
<accession>A0A9P1GMZ1</accession>
<reference evidence="2" key="1">
    <citation type="submission" date="2022-10" db="EMBL/GenBank/DDBJ databases">
        <authorList>
            <person name="Chen Y."/>
            <person name="Dougan E. K."/>
            <person name="Chan C."/>
            <person name="Rhodes N."/>
            <person name="Thang M."/>
        </authorList>
    </citation>
    <scope>NUCLEOTIDE SEQUENCE</scope>
</reference>
<dbReference type="EMBL" id="CAMXCT010006657">
    <property type="protein sequence ID" value="CAI4017820.1"/>
    <property type="molecule type" value="Genomic_DNA"/>
</dbReference>
<evidence type="ECO:0000256" key="1">
    <source>
        <dbReference type="SAM" id="MobiDB-lite"/>
    </source>
</evidence>
<feature type="compositionally biased region" description="Pro residues" evidence="1">
    <location>
        <begin position="147"/>
        <end position="165"/>
    </location>
</feature>
<dbReference type="AlphaFoldDB" id="A0A9P1GMZ1"/>
<feature type="region of interest" description="Disordered" evidence="1">
    <location>
        <begin position="106"/>
        <end position="166"/>
    </location>
</feature>
<reference evidence="3" key="2">
    <citation type="submission" date="2024-04" db="EMBL/GenBank/DDBJ databases">
        <authorList>
            <person name="Chen Y."/>
            <person name="Shah S."/>
            <person name="Dougan E. K."/>
            <person name="Thang M."/>
            <person name="Chan C."/>
        </authorList>
    </citation>
    <scope>NUCLEOTIDE SEQUENCE [LARGE SCALE GENOMIC DNA]</scope>
</reference>
<dbReference type="EMBL" id="CAMXCT030006657">
    <property type="protein sequence ID" value="CAL4805132.1"/>
    <property type="molecule type" value="Genomic_DNA"/>
</dbReference>
<evidence type="ECO:0000313" key="4">
    <source>
        <dbReference type="Proteomes" id="UP001152797"/>
    </source>
</evidence>
<organism evidence="2">
    <name type="scientific">Cladocopium goreaui</name>
    <dbReference type="NCBI Taxonomy" id="2562237"/>
    <lineage>
        <taxon>Eukaryota</taxon>
        <taxon>Sar</taxon>
        <taxon>Alveolata</taxon>
        <taxon>Dinophyceae</taxon>
        <taxon>Suessiales</taxon>
        <taxon>Symbiodiniaceae</taxon>
        <taxon>Cladocopium</taxon>
    </lineage>
</organism>
<keyword evidence="4" id="KW-1185">Reference proteome</keyword>
<feature type="compositionally biased region" description="Low complexity" evidence="1">
    <location>
        <begin position="109"/>
        <end position="129"/>
    </location>
</feature>
<evidence type="ECO:0000313" key="2">
    <source>
        <dbReference type="EMBL" id="CAI4017820.1"/>
    </source>
</evidence>
<dbReference type="Proteomes" id="UP001152797">
    <property type="component" value="Unassembled WGS sequence"/>
</dbReference>
<proteinExistence type="predicted"/>
<comment type="caution">
    <text evidence="2">The sequence shown here is derived from an EMBL/GenBank/DDBJ whole genome shotgun (WGS) entry which is preliminary data.</text>
</comment>
<gene>
    <name evidence="2" type="ORF">C1SCF055_LOCUS42436</name>
</gene>